<reference evidence="2 3" key="1">
    <citation type="journal article" date="2010" name="Cell">
        <title>The genome of Naegleria gruberi illuminates early eukaryotic versatility.</title>
        <authorList>
            <person name="Fritz-Laylin L.K."/>
            <person name="Prochnik S.E."/>
            <person name="Ginger M.L."/>
            <person name="Dacks J.B."/>
            <person name="Carpenter M.L."/>
            <person name="Field M.C."/>
            <person name="Kuo A."/>
            <person name="Paredez A."/>
            <person name="Chapman J."/>
            <person name="Pham J."/>
            <person name="Shu S."/>
            <person name="Neupane R."/>
            <person name="Cipriano M."/>
            <person name="Mancuso J."/>
            <person name="Tu H."/>
            <person name="Salamov A."/>
            <person name="Lindquist E."/>
            <person name="Shapiro H."/>
            <person name="Lucas S."/>
            <person name="Grigoriev I.V."/>
            <person name="Cande W.Z."/>
            <person name="Fulton C."/>
            <person name="Rokhsar D.S."/>
            <person name="Dawson S.C."/>
        </authorList>
    </citation>
    <scope>NUCLEOTIDE SEQUENCE [LARGE SCALE GENOMIC DNA]</scope>
    <source>
        <strain evidence="2 3">NEG-M</strain>
    </source>
</reference>
<dbReference type="VEuPathDB" id="AmoebaDB:NAEGRDRAFT_77005"/>
<dbReference type="Proteomes" id="UP000006671">
    <property type="component" value="Unassembled WGS sequence"/>
</dbReference>
<sequence>MSQEYSAIVFDNGSGSIKAGFSGCENPQVVFPSLIASPLKSKESENIKEIYLVGDEAKIDSRKNVRMVRYPIEHGVVTNWEGMEQIWRHVFSQLQVDCENHPVLLTQPPCNPKQNREKMTEIMFETFRIPSMYVSIPAVLSLFATGRTTGIVLDSGDGVTNIVPIFESHALEYA</sequence>
<dbReference type="STRING" id="5762.D2W6G1"/>
<evidence type="ECO:0000256" key="1">
    <source>
        <dbReference type="RuleBase" id="RU000487"/>
    </source>
</evidence>
<dbReference type="RefSeq" id="XP_002668085.1">
    <property type="nucleotide sequence ID" value="XM_002668039.1"/>
</dbReference>
<dbReference type="InterPro" id="IPR004000">
    <property type="entry name" value="Actin"/>
</dbReference>
<organism evidence="3">
    <name type="scientific">Naegleria gruberi</name>
    <name type="common">Amoeba</name>
    <dbReference type="NCBI Taxonomy" id="5762"/>
    <lineage>
        <taxon>Eukaryota</taxon>
        <taxon>Discoba</taxon>
        <taxon>Heterolobosea</taxon>
        <taxon>Tetramitia</taxon>
        <taxon>Eutetramitia</taxon>
        <taxon>Vahlkampfiidae</taxon>
        <taxon>Naegleria</taxon>
    </lineage>
</organism>
<dbReference type="InterPro" id="IPR043129">
    <property type="entry name" value="ATPase_NBD"/>
</dbReference>
<dbReference type="AlphaFoldDB" id="D2W6G1"/>
<evidence type="ECO:0008006" key="4">
    <source>
        <dbReference type="Google" id="ProtNLM"/>
    </source>
</evidence>
<dbReference type="SMART" id="SM00268">
    <property type="entry name" value="ACTIN"/>
    <property type="match status" value="1"/>
</dbReference>
<proteinExistence type="inferred from homology"/>
<dbReference type="PANTHER" id="PTHR11937">
    <property type="entry name" value="ACTIN"/>
    <property type="match status" value="1"/>
</dbReference>
<accession>D2W6G1</accession>
<dbReference type="KEGG" id="ngr:NAEGRDRAFT_77005"/>
<dbReference type="Pfam" id="PF00022">
    <property type="entry name" value="Actin"/>
    <property type="match status" value="1"/>
</dbReference>
<comment type="similarity">
    <text evidence="1">Belongs to the actin family.</text>
</comment>
<protein>
    <recommendedName>
        <fullName evidence="4">Actin</fullName>
    </recommendedName>
</protein>
<name>D2W6G1_NAEGR</name>
<dbReference type="InParanoid" id="D2W6G1"/>
<evidence type="ECO:0000313" key="3">
    <source>
        <dbReference type="Proteomes" id="UP000006671"/>
    </source>
</evidence>
<dbReference type="EMBL" id="GG739343">
    <property type="protein sequence ID" value="EFC35341.1"/>
    <property type="molecule type" value="Genomic_DNA"/>
</dbReference>
<dbReference type="eggNOG" id="KOG0676">
    <property type="taxonomic scope" value="Eukaryota"/>
</dbReference>
<dbReference type="PRINTS" id="PR00190">
    <property type="entry name" value="ACTIN"/>
</dbReference>
<keyword evidence="3" id="KW-1185">Reference proteome</keyword>
<dbReference type="FunFam" id="3.30.420.40:FF:000050">
    <property type="entry name" value="Actin, alpha skeletal muscle"/>
    <property type="match status" value="1"/>
</dbReference>
<gene>
    <name evidence="2" type="ORF">NAEGRDRAFT_77005</name>
</gene>
<evidence type="ECO:0000313" key="2">
    <source>
        <dbReference type="EMBL" id="EFC35341.1"/>
    </source>
</evidence>
<dbReference type="Gene3D" id="3.30.420.40">
    <property type="match status" value="2"/>
</dbReference>
<feature type="non-terminal residue" evidence="2">
    <location>
        <position position="174"/>
    </location>
</feature>
<dbReference type="SUPFAM" id="SSF53067">
    <property type="entry name" value="Actin-like ATPase domain"/>
    <property type="match status" value="2"/>
</dbReference>
<dbReference type="GeneID" id="8858662"/>